<evidence type="ECO:0000313" key="1">
    <source>
        <dbReference type="EMBL" id="EYC19150.1"/>
    </source>
</evidence>
<dbReference type="EMBL" id="JARK01001361">
    <property type="protein sequence ID" value="EYC19150.1"/>
    <property type="molecule type" value="Genomic_DNA"/>
</dbReference>
<reference evidence="2" key="1">
    <citation type="journal article" date="2015" name="Nat. Genet.">
        <title>The genome and transcriptome of the zoonotic hookworm Ancylostoma ceylanicum identify infection-specific gene families.</title>
        <authorList>
            <person name="Schwarz E.M."/>
            <person name="Hu Y."/>
            <person name="Antoshechkin I."/>
            <person name="Miller M.M."/>
            <person name="Sternberg P.W."/>
            <person name="Aroian R.V."/>
        </authorList>
    </citation>
    <scope>NUCLEOTIDE SEQUENCE</scope>
    <source>
        <strain evidence="2">HY135</strain>
    </source>
</reference>
<sequence>MMKAKFSNCPVARYFYKYFSTCPHPSRFPSTCVRHWWQPMREKCNLFNVHLKLSKTSGFFAFLPKKHRNIGSFGSRKSAHPCLASLPEKIVRGNHKRKIIHNWGVTEKATSHKIT</sequence>
<comment type="caution">
    <text evidence="1">The sequence shown here is derived from an EMBL/GenBank/DDBJ whole genome shotgun (WGS) entry which is preliminary data.</text>
</comment>
<evidence type="ECO:0000313" key="2">
    <source>
        <dbReference type="Proteomes" id="UP000024635"/>
    </source>
</evidence>
<keyword evidence="2" id="KW-1185">Reference proteome</keyword>
<proteinExistence type="predicted"/>
<accession>A0A016UVE7</accession>
<dbReference type="AlphaFoldDB" id="A0A016UVE7"/>
<gene>
    <name evidence="1" type="primary">Acey_s0025.g1202</name>
    <name evidence="1" type="ORF">Y032_0025g1202</name>
</gene>
<name>A0A016UVE7_9BILA</name>
<dbReference type="Proteomes" id="UP000024635">
    <property type="component" value="Unassembled WGS sequence"/>
</dbReference>
<organism evidence="1 2">
    <name type="scientific">Ancylostoma ceylanicum</name>
    <dbReference type="NCBI Taxonomy" id="53326"/>
    <lineage>
        <taxon>Eukaryota</taxon>
        <taxon>Metazoa</taxon>
        <taxon>Ecdysozoa</taxon>
        <taxon>Nematoda</taxon>
        <taxon>Chromadorea</taxon>
        <taxon>Rhabditida</taxon>
        <taxon>Rhabditina</taxon>
        <taxon>Rhabditomorpha</taxon>
        <taxon>Strongyloidea</taxon>
        <taxon>Ancylostomatidae</taxon>
        <taxon>Ancylostomatinae</taxon>
        <taxon>Ancylostoma</taxon>
    </lineage>
</organism>
<protein>
    <submittedName>
        <fullName evidence="1">Uncharacterized protein</fullName>
    </submittedName>
</protein>